<accession>A0A9X2AZZ3</accession>
<organism evidence="6 7">
    <name type="scientific">Corynebacterium kalidii</name>
    <dbReference type="NCBI Taxonomy" id="2931982"/>
    <lineage>
        <taxon>Bacteria</taxon>
        <taxon>Bacillati</taxon>
        <taxon>Actinomycetota</taxon>
        <taxon>Actinomycetes</taxon>
        <taxon>Mycobacteriales</taxon>
        <taxon>Corynebacteriaceae</taxon>
        <taxon>Corynebacterium</taxon>
    </lineage>
</organism>
<protein>
    <submittedName>
        <fullName evidence="6">MBL fold metallo-hydrolase</fullName>
    </submittedName>
</protein>
<keyword evidence="3" id="KW-0378">Hydrolase</keyword>
<comment type="caution">
    <text evidence="6">The sequence shown here is derived from an EMBL/GenBank/DDBJ whole genome shotgun (WGS) entry which is preliminary data.</text>
</comment>
<evidence type="ECO:0000256" key="4">
    <source>
        <dbReference type="ARBA" id="ARBA00022833"/>
    </source>
</evidence>
<feature type="domain" description="Metallo-beta-lactamase" evidence="5">
    <location>
        <begin position="15"/>
        <end position="200"/>
    </location>
</feature>
<dbReference type="PANTHER" id="PTHR46233:SF3">
    <property type="entry name" value="HYDROXYACYLGLUTATHIONE HYDROLASE GLOC"/>
    <property type="match status" value="1"/>
</dbReference>
<keyword evidence="4" id="KW-0862">Zinc</keyword>
<dbReference type="SUPFAM" id="SSF56281">
    <property type="entry name" value="Metallo-hydrolase/oxidoreductase"/>
    <property type="match status" value="1"/>
</dbReference>
<dbReference type="InterPro" id="IPR001279">
    <property type="entry name" value="Metallo-B-lactamas"/>
</dbReference>
<gene>
    <name evidence="6" type="ORF">MUN33_13005</name>
</gene>
<evidence type="ECO:0000256" key="2">
    <source>
        <dbReference type="ARBA" id="ARBA00022723"/>
    </source>
</evidence>
<dbReference type="AlphaFoldDB" id="A0A9X2AZZ3"/>
<evidence type="ECO:0000313" key="6">
    <source>
        <dbReference type="EMBL" id="MCJ7859616.1"/>
    </source>
</evidence>
<keyword evidence="7" id="KW-1185">Reference proteome</keyword>
<reference evidence="6" key="1">
    <citation type="submission" date="2022-04" db="EMBL/GenBank/DDBJ databases">
        <title>Corynebacterium kalidii LD5P10.</title>
        <authorList>
            <person name="Sun J.Q."/>
        </authorList>
    </citation>
    <scope>NUCLEOTIDE SEQUENCE</scope>
    <source>
        <strain evidence="6">LD5P10</strain>
    </source>
</reference>
<comment type="cofactor">
    <cofactor evidence="1">
        <name>Zn(2+)</name>
        <dbReference type="ChEBI" id="CHEBI:29105"/>
    </cofactor>
</comment>
<dbReference type="EMBL" id="JALIEA010000017">
    <property type="protein sequence ID" value="MCJ7859616.1"/>
    <property type="molecule type" value="Genomic_DNA"/>
</dbReference>
<evidence type="ECO:0000256" key="3">
    <source>
        <dbReference type="ARBA" id="ARBA00022801"/>
    </source>
</evidence>
<dbReference type="InterPro" id="IPR036866">
    <property type="entry name" value="RibonucZ/Hydroxyglut_hydro"/>
</dbReference>
<dbReference type="SMART" id="SM00849">
    <property type="entry name" value="Lactamase_B"/>
    <property type="match status" value="1"/>
</dbReference>
<dbReference type="InterPro" id="IPR051453">
    <property type="entry name" value="MBL_Glyoxalase_II"/>
</dbReference>
<name>A0A9X2AZZ3_9CORY</name>
<dbReference type="Pfam" id="PF00753">
    <property type="entry name" value="Lactamase_B"/>
    <property type="match status" value="1"/>
</dbReference>
<sequence>MANLTVEVLPTGPFETNCLLLHDGVEATVVDPGMGAAALVAEAVESRGLQVDRIVLTHGHIDHVRDLPEVQAAYGVGSYMHPADNVFLQREVLDAMGPTGQAHDVATMETPETPTPVQDGDVLTICGVDFTAHHMPGHSPGSVMFRGVVDGQGLVLGGDVLFRGGVGRTDLPFSEPAEMVESLRRLVSTFDDADTVVPGHGPATTVGQEKAQNGFLQGVV</sequence>
<evidence type="ECO:0000256" key="1">
    <source>
        <dbReference type="ARBA" id="ARBA00001947"/>
    </source>
</evidence>
<keyword evidence="2" id="KW-0479">Metal-binding</keyword>
<proteinExistence type="predicted"/>
<dbReference type="Proteomes" id="UP001139207">
    <property type="component" value="Unassembled WGS sequence"/>
</dbReference>
<dbReference type="RefSeq" id="WP_244805332.1">
    <property type="nucleotide sequence ID" value="NZ_JALIEA010000017.1"/>
</dbReference>
<evidence type="ECO:0000313" key="7">
    <source>
        <dbReference type="Proteomes" id="UP001139207"/>
    </source>
</evidence>
<dbReference type="Gene3D" id="3.60.15.10">
    <property type="entry name" value="Ribonuclease Z/Hydroxyacylglutathione hydrolase-like"/>
    <property type="match status" value="1"/>
</dbReference>
<dbReference type="CDD" id="cd06262">
    <property type="entry name" value="metallo-hydrolase-like_MBL-fold"/>
    <property type="match status" value="1"/>
</dbReference>
<dbReference type="PANTHER" id="PTHR46233">
    <property type="entry name" value="HYDROXYACYLGLUTATHIONE HYDROLASE GLOC"/>
    <property type="match status" value="1"/>
</dbReference>
<dbReference type="GO" id="GO:0046872">
    <property type="term" value="F:metal ion binding"/>
    <property type="evidence" value="ECO:0007669"/>
    <property type="project" value="UniProtKB-KW"/>
</dbReference>
<evidence type="ECO:0000259" key="5">
    <source>
        <dbReference type="SMART" id="SM00849"/>
    </source>
</evidence>
<dbReference type="GO" id="GO:0016787">
    <property type="term" value="F:hydrolase activity"/>
    <property type="evidence" value="ECO:0007669"/>
    <property type="project" value="UniProtKB-KW"/>
</dbReference>